<gene>
    <name evidence="11" type="ORF">QVD17_28892</name>
</gene>
<dbReference type="PANTHER" id="PTHR47991">
    <property type="entry name" value="OXOGLUTARATE/IRON-DEPENDENT DIOXYGENASE"/>
    <property type="match status" value="1"/>
</dbReference>
<dbReference type="InterPro" id="IPR005123">
    <property type="entry name" value="Oxoglu/Fe-dep_dioxygenase_dom"/>
</dbReference>
<dbReference type="GO" id="GO:0005634">
    <property type="term" value="C:nucleus"/>
    <property type="evidence" value="ECO:0007669"/>
    <property type="project" value="UniProtKB-SubCell"/>
</dbReference>
<evidence type="ECO:0000256" key="6">
    <source>
        <dbReference type="ARBA" id="ARBA00023004"/>
    </source>
</evidence>
<protein>
    <recommendedName>
        <fullName evidence="10">Fe2OG dioxygenase domain-containing protein</fullName>
    </recommendedName>
</protein>
<evidence type="ECO:0000256" key="1">
    <source>
        <dbReference type="ARBA" id="ARBA00004123"/>
    </source>
</evidence>
<keyword evidence="9" id="KW-0560">Oxidoreductase</keyword>
<dbReference type="GO" id="GO:0016705">
    <property type="term" value="F:oxidoreductase activity, acting on paired donors, with incorporation or reduction of molecular oxygen"/>
    <property type="evidence" value="ECO:0007669"/>
    <property type="project" value="UniProtKB-ARBA"/>
</dbReference>
<feature type="domain" description="Fe2OG dioxygenase" evidence="10">
    <location>
        <begin position="205"/>
        <end position="305"/>
    </location>
</feature>
<organism evidence="11 12">
    <name type="scientific">Tagetes erecta</name>
    <name type="common">African marigold</name>
    <dbReference type="NCBI Taxonomy" id="13708"/>
    <lineage>
        <taxon>Eukaryota</taxon>
        <taxon>Viridiplantae</taxon>
        <taxon>Streptophyta</taxon>
        <taxon>Embryophyta</taxon>
        <taxon>Tracheophyta</taxon>
        <taxon>Spermatophyta</taxon>
        <taxon>Magnoliopsida</taxon>
        <taxon>eudicotyledons</taxon>
        <taxon>Gunneridae</taxon>
        <taxon>Pentapetalae</taxon>
        <taxon>asterids</taxon>
        <taxon>campanulids</taxon>
        <taxon>Asterales</taxon>
        <taxon>Asteraceae</taxon>
        <taxon>Asteroideae</taxon>
        <taxon>Heliantheae alliance</taxon>
        <taxon>Tageteae</taxon>
        <taxon>Tagetes</taxon>
    </lineage>
</organism>
<keyword evidence="7" id="KW-0539">Nucleus</keyword>
<dbReference type="EMBL" id="JAUHHV010000007">
    <property type="protein sequence ID" value="KAK1419654.1"/>
    <property type="molecule type" value="Genomic_DNA"/>
</dbReference>
<dbReference type="GO" id="GO:0005737">
    <property type="term" value="C:cytoplasm"/>
    <property type="evidence" value="ECO:0007669"/>
    <property type="project" value="UniProtKB-SubCell"/>
</dbReference>
<dbReference type="InterPro" id="IPR050295">
    <property type="entry name" value="Plant_2OG-oxidoreductases"/>
</dbReference>
<keyword evidence="12" id="KW-1185">Reference proteome</keyword>
<keyword evidence="6 9" id="KW-0408">Iron</keyword>
<dbReference type="PROSITE" id="PS51471">
    <property type="entry name" value="FE2OG_OXY"/>
    <property type="match status" value="1"/>
</dbReference>
<evidence type="ECO:0000256" key="7">
    <source>
        <dbReference type="ARBA" id="ARBA00023242"/>
    </source>
</evidence>
<dbReference type="FunFam" id="2.60.120.330:FF:000015">
    <property type="entry name" value="Protein DMR6-LIKE OXYGENASE 1"/>
    <property type="match status" value="1"/>
</dbReference>
<keyword evidence="4" id="KW-0963">Cytoplasm</keyword>
<dbReference type="AlphaFoldDB" id="A0AAD8KBB8"/>
<dbReference type="Pfam" id="PF03171">
    <property type="entry name" value="2OG-FeII_Oxy"/>
    <property type="match status" value="1"/>
</dbReference>
<evidence type="ECO:0000256" key="8">
    <source>
        <dbReference type="ARBA" id="ARBA00059922"/>
    </source>
</evidence>
<dbReference type="InterPro" id="IPR026992">
    <property type="entry name" value="DIOX_N"/>
</dbReference>
<evidence type="ECO:0000313" key="12">
    <source>
        <dbReference type="Proteomes" id="UP001229421"/>
    </source>
</evidence>
<dbReference type="SUPFAM" id="SSF51197">
    <property type="entry name" value="Clavaminate synthase-like"/>
    <property type="match status" value="1"/>
</dbReference>
<dbReference type="GO" id="GO:0046872">
    <property type="term" value="F:metal ion binding"/>
    <property type="evidence" value="ECO:0007669"/>
    <property type="project" value="UniProtKB-KW"/>
</dbReference>
<comment type="caution">
    <text evidence="11">The sequence shown here is derived from an EMBL/GenBank/DDBJ whole genome shotgun (WGS) entry which is preliminary data.</text>
</comment>
<evidence type="ECO:0000259" key="10">
    <source>
        <dbReference type="PROSITE" id="PS51471"/>
    </source>
</evidence>
<keyword evidence="5 9" id="KW-0479">Metal-binding</keyword>
<comment type="subcellular location">
    <subcellularLocation>
        <location evidence="2">Cytoplasm</location>
    </subcellularLocation>
    <subcellularLocation>
        <location evidence="1">Nucleus</location>
    </subcellularLocation>
</comment>
<dbReference type="InterPro" id="IPR044861">
    <property type="entry name" value="IPNS-like_FE2OG_OXY"/>
</dbReference>
<reference evidence="11" key="1">
    <citation type="journal article" date="2023" name="bioRxiv">
        <title>Improved chromosome-level genome assembly for marigold (Tagetes erecta).</title>
        <authorList>
            <person name="Jiang F."/>
            <person name="Yuan L."/>
            <person name="Wang S."/>
            <person name="Wang H."/>
            <person name="Xu D."/>
            <person name="Wang A."/>
            <person name="Fan W."/>
        </authorList>
    </citation>
    <scope>NUCLEOTIDE SEQUENCE</scope>
    <source>
        <strain evidence="11">WSJ</strain>
        <tissue evidence="11">Leaf</tissue>
    </source>
</reference>
<evidence type="ECO:0000256" key="2">
    <source>
        <dbReference type="ARBA" id="ARBA00004496"/>
    </source>
</evidence>
<evidence type="ECO:0000256" key="3">
    <source>
        <dbReference type="ARBA" id="ARBA00008056"/>
    </source>
</evidence>
<dbReference type="Gene3D" id="2.60.120.330">
    <property type="entry name" value="B-lactam Antibiotic, Isopenicillin N Synthase, Chain"/>
    <property type="match status" value="1"/>
</dbReference>
<comment type="similarity">
    <text evidence="3 9">Belongs to the iron/ascorbate-dependent oxidoreductase family.</text>
</comment>
<name>A0AAD8KBB8_TARER</name>
<evidence type="ECO:0000256" key="5">
    <source>
        <dbReference type="ARBA" id="ARBA00022723"/>
    </source>
</evidence>
<dbReference type="Pfam" id="PF14226">
    <property type="entry name" value="DIOX_N"/>
    <property type="match status" value="1"/>
</dbReference>
<sequence length="355" mass="40675">MSLQAQPYNFHIQQQMYQKGVKHMCDNGVTHVPTKYILPEPERPRNLAIDGCIHLPVIDFTRLQGADRPQVLASLSRACQEFGFFQLVNHGIGNEVIGKMIDVCKRFFEQPYEERQRYMSSNLYAPVRYGTSFNQNNDSVFCWRDFLKLSCYPMQDFSSLWPSSPLDLREAVGDYSTKTRDLYQSVMEAILESIGVTNESALCEDGNQLMMVNWYPECPQPQLTLGLPPHSDYSLLTLLLQDEVEGLQIQHNAQWVTVKPIPNSFVVNIGDQFEIFSNGRYKSVVHRVAVNSTRSRLSIASLHSLHVNNNVTPSAKLIDESNPILYRDTNFADFLNHLSSSDFKSKRFLESRKLH</sequence>
<comment type="function">
    <text evidence="8">Involved in the regulation of shoot development and salicylic acid (SA) homeostasis.</text>
</comment>
<proteinExistence type="inferred from homology"/>
<accession>A0AAD8KBB8</accession>
<evidence type="ECO:0000256" key="9">
    <source>
        <dbReference type="RuleBase" id="RU003682"/>
    </source>
</evidence>
<dbReference type="InterPro" id="IPR027443">
    <property type="entry name" value="IPNS-like_sf"/>
</dbReference>
<evidence type="ECO:0000256" key="4">
    <source>
        <dbReference type="ARBA" id="ARBA00022490"/>
    </source>
</evidence>
<dbReference type="Proteomes" id="UP001229421">
    <property type="component" value="Unassembled WGS sequence"/>
</dbReference>
<evidence type="ECO:0000313" key="11">
    <source>
        <dbReference type="EMBL" id="KAK1419654.1"/>
    </source>
</evidence>